<dbReference type="STRING" id="153721.MYP_4076"/>
<keyword evidence="2" id="KW-1185">Reference proteome</keyword>
<reference evidence="1 2" key="1">
    <citation type="submission" date="2014-09" db="EMBL/GenBank/DDBJ databases">
        <title>Sporocytophaga myxococcoides PG-01 genome sequencing.</title>
        <authorList>
            <person name="Liu L."/>
            <person name="Gao P.J."/>
            <person name="Chen G.J."/>
            <person name="Wang L.S."/>
        </authorList>
    </citation>
    <scope>NUCLEOTIDE SEQUENCE [LARGE SCALE GENOMIC DNA]</scope>
    <source>
        <strain evidence="1 2">PG-01</strain>
    </source>
</reference>
<sequence length="97" mass="11420">MIIQYLDEQTEDDIENGWSKYYLEYSLSNMVSYSCLSKVIVNSNEVKFILNETGENVFNLNEIHIKFKFEKVRILELVEIFTKIFNDGEVNLEINIG</sequence>
<proteinExistence type="predicted"/>
<dbReference type="Proteomes" id="UP000030185">
    <property type="component" value="Unassembled WGS sequence"/>
</dbReference>
<comment type="caution">
    <text evidence="1">The sequence shown here is derived from an EMBL/GenBank/DDBJ whole genome shotgun (WGS) entry which is preliminary data.</text>
</comment>
<dbReference type="EMBL" id="BBLT01000009">
    <property type="protein sequence ID" value="GAL86846.1"/>
    <property type="molecule type" value="Genomic_DNA"/>
</dbReference>
<name>A0A098LIM8_9BACT</name>
<organism evidence="1 2">
    <name type="scientific">Sporocytophaga myxococcoides</name>
    <dbReference type="NCBI Taxonomy" id="153721"/>
    <lineage>
        <taxon>Bacteria</taxon>
        <taxon>Pseudomonadati</taxon>
        <taxon>Bacteroidota</taxon>
        <taxon>Cytophagia</taxon>
        <taxon>Cytophagales</taxon>
        <taxon>Cytophagaceae</taxon>
        <taxon>Sporocytophaga</taxon>
    </lineage>
</organism>
<evidence type="ECO:0000313" key="1">
    <source>
        <dbReference type="EMBL" id="GAL86846.1"/>
    </source>
</evidence>
<dbReference type="AlphaFoldDB" id="A0A098LIM8"/>
<protein>
    <submittedName>
        <fullName evidence="1">Uncharacterized protein</fullName>
    </submittedName>
</protein>
<accession>A0A098LIM8</accession>
<evidence type="ECO:0000313" key="2">
    <source>
        <dbReference type="Proteomes" id="UP000030185"/>
    </source>
</evidence>
<gene>
    <name evidence="1" type="ORF">MYP_4076</name>
</gene>